<evidence type="ECO:0000256" key="1">
    <source>
        <dbReference type="SAM" id="SignalP"/>
    </source>
</evidence>
<protein>
    <submittedName>
        <fullName evidence="2">Uncharacterized protein</fullName>
    </submittedName>
</protein>
<proteinExistence type="predicted"/>
<keyword evidence="1" id="KW-0732">Signal</keyword>
<evidence type="ECO:0000313" key="3">
    <source>
        <dbReference type="Proteomes" id="UP000576393"/>
    </source>
</evidence>
<sequence>MKKIIKTAVAVAAFGVAATVCAPAQAATDSGIGGNNNLLGILGLQLDNLNLLGQPIGSLGLNGGGETGVPPMMMPLGGGMPMGGMPMGGMPMGGMPMGAQMGAQMGGMPMGGMPMVVMGR</sequence>
<dbReference type="EMBL" id="JACCCO010000002">
    <property type="protein sequence ID" value="NYF43166.1"/>
    <property type="molecule type" value="Genomic_DNA"/>
</dbReference>
<feature type="signal peptide" evidence="1">
    <location>
        <begin position="1"/>
        <end position="26"/>
    </location>
</feature>
<comment type="caution">
    <text evidence="2">The sequence shown here is derived from an EMBL/GenBank/DDBJ whole genome shotgun (WGS) entry which is preliminary data.</text>
</comment>
<gene>
    <name evidence="2" type="ORF">HDA43_005367</name>
</gene>
<keyword evidence="3" id="KW-1185">Reference proteome</keyword>
<dbReference type="AlphaFoldDB" id="A0A852V4Z9"/>
<evidence type="ECO:0000313" key="2">
    <source>
        <dbReference type="EMBL" id="NYF43166.1"/>
    </source>
</evidence>
<organism evidence="2 3">
    <name type="scientific">Streptosporangium sandarakinum</name>
    <dbReference type="NCBI Taxonomy" id="1260955"/>
    <lineage>
        <taxon>Bacteria</taxon>
        <taxon>Bacillati</taxon>
        <taxon>Actinomycetota</taxon>
        <taxon>Actinomycetes</taxon>
        <taxon>Streptosporangiales</taxon>
        <taxon>Streptosporangiaceae</taxon>
        <taxon>Streptosporangium</taxon>
    </lineage>
</organism>
<reference evidence="2 3" key="1">
    <citation type="submission" date="2020-07" db="EMBL/GenBank/DDBJ databases">
        <title>Sequencing the genomes of 1000 actinobacteria strains.</title>
        <authorList>
            <person name="Klenk H.-P."/>
        </authorList>
    </citation>
    <scope>NUCLEOTIDE SEQUENCE [LARGE SCALE GENOMIC DNA]</scope>
    <source>
        <strain evidence="2 3">DSM 45763</strain>
    </source>
</reference>
<accession>A0A852V4Z9</accession>
<dbReference type="Proteomes" id="UP000576393">
    <property type="component" value="Unassembled WGS sequence"/>
</dbReference>
<dbReference type="RefSeq" id="WP_179826193.1">
    <property type="nucleotide sequence ID" value="NZ_JACCCO010000002.1"/>
</dbReference>
<feature type="chain" id="PRO_5032837218" evidence="1">
    <location>
        <begin position="27"/>
        <end position="120"/>
    </location>
</feature>
<name>A0A852V4Z9_9ACTN</name>